<evidence type="ECO:0000256" key="4">
    <source>
        <dbReference type="ARBA" id="ARBA00022729"/>
    </source>
</evidence>
<keyword evidence="10" id="KW-1185">Reference proteome</keyword>
<evidence type="ECO:0000256" key="7">
    <source>
        <dbReference type="SAM" id="MobiDB-lite"/>
    </source>
</evidence>
<comment type="caution">
    <text evidence="9">The sequence shown here is derived from an EMBL/GenBank/DDBJ whole genome shotgun (WGS) entry which is preliminary data.</text>
</comment>
<dbReference type="PANTHER" id="PTHR11475:SF4">
    <property type="entry name" value="CHORION PEROXIDASE"/>
    <property type="match status" value="1"/>
</dbReference>
<dbReference type="OrthoDB" id="823504at2759"/>
<feature type="compositionally biased region" description="Pro residues" evidence="7">
    <location>
        <begin position="133"/>
        <end position="151"/>
    </location>
</feature>
<comment type="subcellular location">
    <subcellularLocation>
        <location evidence="1">Secreted</location>
    </subcellularLocation>
</comment>
<gene>
    <name evidence="9" type="primary">RvY_01122-1</name>
    <name evidence="9" type="synonym">RvY_01122.1</name>
    <name evidence="9" type="ORF">RvY_01122</name>
</gene>
<evidence type="ECO:0000313" key="9">
    <source>
        <dbReference type="EMBL" id="GAU88417.1"/>
    </source>
</evidence>
<dbReference type="AlphaFoldDB" id="A0A1D1UMC8"/>
<keyword evidence="6" id="KW-0479">Metal-binding</keyword>
<evidence type="ECO:0000313" key="10">
    <source>
        <dbReference type="Proteomes" id="UP000186922"/>
    </source>
</evidence>
<evidence type="ECO:0000256" key="5">
    <source>
        <dbReference type="ARBA" id="ARBA00023180"/>
    </source>
</evidence>
<proteinExistence type="predicted"/>
<dbReference type="InterPro" id="IPR010255">
    <property type="entry name" value="Haem_peroxidase_sf"/>
</dbReference>
<feature type="chain" id="PRO_5008897376" evidence="8">
    <location>
        <begin position="24"/>
        <end position="1229"/>
    </location>
</feature>
<dbReference type="GO" id="GO:0005576">
    <property type="term" value="C:extracellular region"/>
    <property type="evidence" value="ECO:0007669"/>
    <property type="project" value="UniProtKB-SubCell"/>
</dbReference>
<sequence length="1229" mass="130293">MWIYRGKIIFPLLCVVLLTGILGLGPRESSGQKDDEGDTWGVSNGRPSARRSPPRASPPRRRPVEDEDEESTGRDERAEEEEAPPPPRPRPKPRTANKQPSPTEEDLTPAEARKVARIMEKAEEERPVRRRPPPGMRGPPPPGMGMGGPPPDFDRPSSESRALSSTRTSHTLRRAAKLPDLEAGLAENYEYDPQRNRTLRRVGPGLYLNDADYAASAMGHLPDTDLTAYDAPRSGYPLVTAFAIDEGPAAPARKISAERLKSNLEDALGYGRQDLRTTVFSHRPLQCIVGDYGHGAAVNPLTWIVAQPNKGAEYAYVNELAAKRLANGLMKGAGEELYSTIRRSGITQDKDSCYLPDDLECNKKSPYRTFDGSCNNLGDPSKGAALTGSIHTIRPAYEDGIAAPRDYSVTSLIKKELKLLPSAREVSITLGRGQIRQDRKTTALTMQFGQFVAHDLVNTPVDLVENPEKKGDYILPACCHVEKSCRHPSCYPISIPFGDPFYGQFRKDCMEFIRSQPANPRTCDLAPRRPVNINSHFLDASPIYGSNLATSMMLRGPRGTLKTGHGAKGAPKDYVLPPAGPDTMSCHGAGPDMPCMMSGDSRTNQHTGMISMIALFIREHNRIAKYIAHEVPDMPDEAIFQVARRIVAAELQHITYNELLPVLLGPKVYKEPANGLALTEYGFCKDCYMPNEVDPSTSVEFVTGAFRLHTLAPDYLPGVRNASGGRPPYWEHMLNPEMFYRPNIVDDILQGFVKQAGQGFDPFLASQLQNHLFQMRNKPYGQDMHSFNIQRGRDHGVPSYADVRAACGLPPVATFSELEDLMPARAIKQLASVYEHVLDIDFYAGGISEFSVNGGDGLVGPTFACIIADQFARTKHGDRFWYENKEAKFTKEQLEEIRKVSLSVLLCGNAKIQQIQPRALLQDSPRNPVLPCDVIMSTGGMSLAPFIMSLDPDKFPSQPAEYVERSYGGEGPGRSRQGSRGGRRGPGGGYGGGPSGGPGGPGFGPGGPDYGPVGPGGPGGPGFGGPGGPDFGPGGVGPGGFGPGEIGPGGPLDGPGLLGGPFPGGGVPIDPVSIGGTVAGILGPGAGIYGGVAPGYGAIGYGVSGYSPAALVNTGYGPTGDGGSYSYYQGNNQGNAQGSTGTASTSNAGTTGTGKSTNAAAAGGTETEAAAAGSNKAQGTAVVISGSSGAGTKTVSISSNSNAPFGSASGDSSNSQASSNSAAQSQNAF</sequence>
<keyword evidence="2" id="KW-0964">Secreted</keyword>
<feature type="compositionally biased region" description="Gly residues" evidence="7">
    <location>
        <begin position="984"/>
        <end position="1063"/>
    </location>
</feature>
<dbReference type="PRINTS" id="PR00457">
    <property type="entry name" value="ANPEROXIDASE"/>
</dbReference>
<evidence type="ECO:0000256" key="2">
    <source>
        <dbReference type="ARBA" id="ARBA00022525"/>
    </source>
</evidence>
<evidence type="ECO:0000256" key="3">
    <source>
        <dbReference type="ARBA" id="ARBA00022559"/>
    </source>
</evidence>
<feature type="compositionally biased region" description="Low complexity" evidence="7">
    <location>
        <begin position="1207"/>
        <end position="1229"/>
    </location>
</feature>
<dbReference type="CDD" id="cd09823">
    <property type="entry name" value="peroxinectin_like"/>
    <property type="match status" value="1"/>
</dbReference>
<keyword evidence="4 8" id="KW-0732">Signal</keyword>
<feature type="compositionally biased region" description="Low complexity" evidence="7">
    <location>
        <begin position="1135"/>
        <end position="1173"/>
    </location>
</feature>
<evidence type="ECO:0000256" key="8">
    <source>
        <dbReference type="SAM" id="SignalP"/>
    </source>
</evidence>
<evidence type="ECO:0000256" key="1">
    <source>
        <dbReference type="ARBA" id="ARBA00004613"/>
    </source>
</evidence>
<keyword evidence="6" id="KW-0408">Iron</keyword>
<dbReference type="GO" id="GO:0020037">
    <property type="term" value="F:heme binding"/>
    <property type="evidence" value="ECO:0007669"/>
    <property type="project" value="InterPro"/>
</dbReference>
<organism evidence="9 10">
    <name type="scientific">Ramazzottius varieornatus</name>
    <name type="common">Water bear</name>
    <name type="synonym">Tardigrade</name>
    <dbReference type="NCBI Taxonomy" id="947166"/>
    <lineage>
        <taxon>Eukaryota</taxon>
        <taxon>Metazoa</taxon>
        <taxon>Ecdysozoa</taxon>
        <taxon>Tardigrada</taxon>
        <taxon>Eutardigrada</taxon>
        <taxon>Parachela</taxon>
        <taxon>Hypsibioidea</taxon>
        <taxon>Ramazzottiidae</taxon>
        <taxon>Ramazzottius</taxon>
    </lineage>
</organism>
<dbReference type="Gene3D" id="1.10.640.10">
    <property type="entry name" value="Haem peroxidase domain superfamily, animal type"/>
    <property type="match status" value="1"/>
</dbReference>
<dbReference type="InterPro" id="IPR019791">
    <property type="entry name" value="Haem_peroxidase_animal"/>
</dbReference>
<feature type="compositionally biased region" description="Polar residues" evidence="7">
    <location>
        <begin position="159"/>
        <end position="169"/>
    </location>
</feature>
<dbReference type="GO" id="GO:0006979">
    <property type="term" value="P:response to oxidative stress"/>
    <property type="evidence" value="ECO:0007669"/>
    <property type="project" value="InterPro"/>
</dbReference>
<dbReference type="FunFam" id="1.10.640.10:FF:000003">
    <property type="entry name" value="chorion peroxidase"/>
    <property type="match status" value="1"/>
</dbReference>
<feature type="region of interest" description="Disordered" evidence="7">
    <location>
        <begin position="1135"/>
        <end position="1229"/>
    </location>
</feature>
<protein>
    <submittedName>
        <fullName evidence="9">Uncharacterized protein</fullName>
    </submittedName>
</protein>
<keyword evidence="6" id="KW-0349">Heme</keyword>
<dbReference type="STRING" id="947166.A0A1D1UMC8"/>
<feature type="compositionally biased region" description="Basic and acidic residues" evidence="7">
    <location>
        <begin position="111"/>
        <end position="127"/>
    </location>
</feature>
<dbReference type="GO" id="GO:0004601">
    <property type="term" value="F:peroxidase activity"/>
    <property type="evidence" value="ECO:0007669"/>
    <property type="project" value="UniProtKB-KW"/>
</dbReference>
<reference evidence="9 10" key="1">
    <citation type="journal article" date="2016" name="Nat. Commun.">
        <title>Extremotolerant tardigrade genome and improved radiotolerance of human cultured cells by tardigrade-unique protein.</title>
        <authorList>
            <person name="Hashimoto T."/>
            <person name="Horikawa D.D."/>
            <person name="Saito Y."/>
            <person name="Kuwahara H."/>
            <person name="Kozuka-Hata H."/>
            <person name="Shin-I T."/>
            <person name="Minakuchi Y."/>
            <person name="Ohishi K."/>
            <person name="Motoyama A."/>
            <person name="Aizu T."/>
            <person name="Enomoto A."/>
            <person name="Kondo K."/>
            <person name="Tanaka S."/>
            <person name="Hara Y."/>
            <person name="Koshikawa S."/>
            <person name="Sagara H."/>
            <person name="Miura T."/>
            <person name="Yokobori S."/>
            <person name="Miyagawa K."/>
            <person name="Suzuki Y."/>
            <person name="Kubo T."/>
            <person name="Oyama M."/>
            <person name="Kohara Y."/>
            <person name="Fujiyama A."/>
            <person name="Arakawa K."/>
            <person name="Katayama T."/>
            <person name="Toyoda A."/>
            <person name="Kunieda T."/>
        </authorList>
    </citation>
    <scope>NUCLEOTIDE SEQUENCE [LARGE SCALE GENOMIC DNA]</scope>
    <source>
        <strain evidence="9 10">YOKOZUNA-1</strain>
    </source>
</reference>
<dbReference type="InterPro" id="IPR037120">
    <property type="entry name" value="Haem_peroxidase_sf_animal"/>
</dbReference>
<feature type="compositionally biased region" description="Polar residues" evidence="7">
    <location>
        <begin position="1185"/>
        <end position="1204"/>
    </location>
</feature>
<dbReference type="PANTHER" id="PTHR11475">
    <property type="entry name" value="OXIDASE/PEROXIDASE"/>
    <property type="match status" value="1"/>
</dbReference>
<feature type="binding site" description="axial binding residue" evidence="6">
    <location>
        <position position="709"/>
    </location>
    <ligand>
        <name>heme b</name>
        <dbReference type="ChEBI" id="CHEBI:60344"/>
    </ligand>
    <ligandPart>
        <name>Fe</name>
        <dbReference type="ChEBI" id="CHEBI:18248"/>
    </ligandPart>
</feature>
<keyword evidence="3" id="KW-0560">Oxidoreductase</keyword>
<dbReference type="Proteomes" id="UP000186922">
    <property type="component" value="Unassembled WGS sequence"/>
</dbReference>
<feature type="compositionally biased region" description="Basic residues" evidence="7">
    <location>
        <begin position="48"/>
        <end position="61"/>
    </location>
</feature>
<dbReference type="GO" id="GO:0046872">
    <property type="term" value="F:metal ion binding"/>
    <property type="evidence" value="ECO:0007669"/>
    <property type="project" value="UniProtKB-KW"/>
</dbReference>
<dbReference type="EMBL" id="BDGG01000001">
    <property type="protein sequence ID" value="GAU88417.1"/>
    <property type="molecule type" value="Genomic_DNA"/>
</dbReference>
<keyword evidence="3" id="KW-0575">Peroxidase</keyword>
<keyword evidence="5" id="KW-0325">Glycoprotein</keyword>
<dbReference type="PROSITE" id="PS50292">
    <property type="entry name" value="PEROXIDASE_3"/>
    <property type="match status" value="1"/>
</dbReference>
<dbReference type="Pfam" id="PF03098">
    <property type="entry name" value="An_peroxidase"/>
    <property type="match status" value="1"/>
</dbReference>
<feature type="region of interest" description="Disordered" evidence="7">
    <location>
        <begin position="27"/>
        <end position="171"/>
    </location>
</feature>
<accession>A0A1D1UMC8</accession>
<name>A0A1D1UMC8_RAMVA</name>
<feature type="region of interest" description="Disordered" evidence="7">
    <location>
        <begin position="957"/>
        <end position="1063"/>
    </location>
</feature>
<evidence type="ECO:0000256" key="6">
    <source>
        <dbReference type="PIRSR" id="PIRSR619791-2"/>
    </source>
</evidence>
<feature type="signal peptide" evidence="8">
    <location>
        <begin position="1"/>
        <end position="23"/>
    </location>
</feature>
<dbReference type="SUPFAM" id="SSF48113">
    <property type="entry name" value="Heme-dependent peroxidases"/>
    <property type="match status" value="1"/>
</dbReference>